<sequence>MCDFTEDQIAEFKEAFYLYDRIGEGQIGYSQCGDLLRALGQNPCNAEVLKVLGNPKPEGEKMTEEEVETLLAGHEDANGCINYEELVRMVMSG</sequence>
<feature type="domain" description="EF-hand" evidence="2">
    <location>
        <begin position="7"/>
        <end position="42"/>
    </location>
</feature>
<accession>A0A401PSE8</accession>
<reference evidence="3 4" key="1">
    <citation type="journal article" date="2018" name="Nat. Ecol. Evol.">
        <title>Shark genomes provide insights into elasmobranch evolution and the origin of vertebrates.</title>
        <authorList>
            <person name="Hara Y"/>
            <person name="Yamaguchi K"/>
            <person name="Onimaru K"/>
            <person name="Kadota M"/>
            <person name="Koyanagi M"/>
            <person name="Keeley SD"/>
            <person name="Tatsumi K"/>
            <person name="Tanaka K"/>
            <person name="Motone F"/>
            <person name="Kageyama Y"/>
            <person name="Nozu R"/>
            <person name="Adachi N"/>
            <person name="Nishimura O"/>
            <person name="Nakagawa R"/>
            <person name="Tanegashima C"/>
            <person name="Kiyatake I"/>
            <person name="Matsumoto R"/>
            <person name="Murakumo K"/>
            <person name="Nishida K"/>
            <person name="Terakita A"/>
            <person name="Kuratani S"/>
            <person name="Sato K"/>
            <person name="Hyodo S Kuraku.S."/>
        </authorList>
    </citation>
    <scope>NUCLEOTIDE SEQUENCE [LARGE SCALE GENOMIC DNA]</scope>
</reference>
<dbReference type="InterPro" id="IPR002048">
    <property type="entry name" value="EF_hand_dom"/>
</dbReference>
<evidence type="ECO:0000256" key="1">
    <source>
        <dbReference type="ARBA" id="ARBA00022737"/>
    </source>
</evidence>
<dbReference type="PANTHER" id="PTHR23048:SF49">
    <property type="entry name" value="FI08416P-RELATED"/>
    <property type="match status" value="1"/>
</dbReference>
<dbReference type="OMA" id="XEKMTEE"/>
<evidence type="ECO:0000313" key="3">
    <source>
        <dbReference type="EMBL" id="GCB76028.1"/>
    </source>
</evidence>
<dbReference type="GO" id="GO:0016460">
    <property type="term" value="C:myosin II complex"/>
    <property type="evidence" value="ECO:0007669"/>
    <property type="project" value="TreeGrafter"/>
</dbReference>
<evidence type="ECO:0000313" key="4">
    <source>
        <dbReference type="Proteomes" id="UP000288216"/>
    </source>
</evidence>
<dbReference type="PROSITE" id="PS50222">
    <property type="entry name" value="EF_HAND_2"/>
    <property type="match status" value="1"/>
</dbReference>
<organism evidence="3 4">
    <name type="scientific">Scyliorhinus torazame</name>
    <name type="common">Cloudy catshark</name>
    <name type="synonym">Catulus torazame</name>
    <dbReference type="NCBI Taxonomy" id="75743"/>
    <lineage>
        <taxon>Eukaryota</taxon>
        <taxon>Metazoa</taxon>
        <taxon>Chordata</taxon>
        <taxon>Craniata</taxon>
        <taxon>Vertebrata</taxon>
        <taxon>Chondrichthyes</taxon>
        <taxon>Elasmobranchii</taxon>
        <taxon>Galeomorphii</taxon>
        <taxon>Galeoidea</taxon>
        <taxon>Carcharhiniformes</taxon>
        <taxon>Scyliorhinidae</taxon>
        <taxon>Scyliorhinus</taxon>
    </lineage>
</organism>
<dbReference type="Proteomes" id="UP000288216">
    <property type="component" value="Unassembled WGS sequence"/>
</dbReference>
<dbReference type="EMBL" id="BFAA01008736">
    <property type="protein sequence ID" value="GCB76028.1"/>
    <property type="molecule type" value="Genomic_DNA"/>
</dbReference>
<dbReference type="InterPro" id="IPR050230">
    <property type="entry name" value="CALM/Myosin/TropC-like"/>
</dbReference>
<dbReference type="PANTHER" id="PTHR23048">
    <property type="entry name" value="MYOSIN LIGHT CHAIN 1, 3"/>
    <property type="match status" value="1"/>
</dbReference>
<keyword evidence="1" id="KW-0677">Repeat</keyword>
<dbReference type="SUPFAM" id="SSF47473">
    <property type="entry name" value="EF-hand"/>
    <property type="match status" value="1"/>
</dbReference>
<dbReference type="Gene3D" id="1.10.238.10">
    <property type="entry name" value="EF-hand"/>
    <property type="match status" value="1"/>
</dbReference>
<dbReference type="STRING" id="75743.A0A401PSE8"/>
<dbReference type="AlphaFoldDB" id="A0A401PSE8"/>
<keyword evidence="4" id="KW-1185">Reference proteome</keyword>
<dbReference type="OrthoDB" id="9395877at2759"/>
<dbReference type="GO" id="GO:0005509">
    <property type="term" value="F:calcium ion binding"/>
    <property type="evidence" value="ECO:0007669"/>
    <property type="project" value="InterPro"/>
</dbReference>
<evidence type="ECO:0000259" key="2">
    <source>
        <dbReference type="PROSITE" id="PS50222"/>
    </source>
</evidence>
<dbReference type="FunFam" id="1.10.238.10:FF:000178">
    <property type="entry name" value="Calmodulin-2 A"/>
    <property type="match status" value="1"/>
</dbReference>
<dbReference type="InterPro" id="IPR011992">
    <property type="entry name" value="EF-hand-dom_pair"/>
</dbReference>
<name>A0A401PSE8_SCYTO</name>
<comment type="caution">
    <text evidence="3">The sequence shown here is derived from an EMBL/GenBank/DDBJ whole genome shotgun (WGS) entry which is preliminary data.</text>
</comment>
<proteinExistence type="predicted"/>
<protein>
    <recommendedName>
        <fullName evidence="2">EF-hand domain-containing protein</fullName>
    </recommendedName>
</protein>
<gene>
    <name evidence="3" type="ORF">scyTo_0015411</name>
</gene>